<gene>
    <name evidence="6" type="ORF">KIMH_03250</name>
</gene>
<dbReference type="InterPro" id="IPR000847">
    <property type="entry name" value="LysR_HTH_N"/>
</dbReference>
<evidence type="ECO:0000256" key="2">
    <source>
        <dbReference type="ARBA" id="ARBA00023015"/>
    </source>
</evidence>
<keyword evidence="3" id="KW-0238">DNA-binding</keyword>
<evidence type="ECO:0000256" key="3">
    <source>
        <dbReference type="ARBA" id="ARBA00023125"/>
    </source>
</evidence>
<proteinExistence type="inferred from homology"/>
<dbReference type="SUPFAM" id="SSF46785">
    <property type="entry name" value="Winged helix' DNA-binding domain"/>
    <property type="match status" value="1"/>
</dbReference>
<dbReference type="InterPro" id="IPR036388">
    <property type="entry name" value="WH-like_DNA-bd_sf"/>
</dbReference>
<keyword evidence="2" id="KW-0805">Transcription regulation</keyword>
<sequence length="121" mass="13874">MVFQRMTYFVAVVEEHNFLRAAERCEISQSAISQQIKALESKLGVALLRRVGRSFELTEAGQYFYTQSKAILQSVNQLSQETARIARQSRSPLRVGYLQTFGSRDFYKRLLPSPNASHRLT</sequence>
<dbReference type="EMBL" id="AP026800">
    <property type="protein sequence ID" value="BDR54214.1"/>
    <property type="molecule type" value="Genomic_DNA"/>
</dbReference>
<feature type="domain" description="HTH lysR-type" evidence="5">
    <location>
        <begin position="1"/>
        <end position="58"/>
    </location>
</feature>
<reference evidence="6 7" key="1">
    <citation type="journal article" date="2023" name="Microbiol. Spectr.">
        <title>Symbiosis of Carpenter Bees with Uncharacterized Lactic Acid Bacteria Showing NAD Auxotrophy.</title>
        <authorList>
            <person name="Kawasaki S."/>
            <person name="Ozawa K."/>
            <person name="Mori T."/>
            <person name="Yamamoto A."/>
            <person name="Ito M."/>
            <person name="Ohkuma M."/>
            <person name="Sakamoto M."/>
            <person name="Matsutani M."/>
        </authorList>
    </citation>
    <scope>NUCLEOTIDE SEQUENCE [LARGE SCALE GENOMIC DNA]</scope>
    <source>
        <strain evidence="6 7">KimH</strain>
    </source>
</reference>
<keyword evidence="4" id="KW-0804">Transcription</keyword>
<comment type="similarity">
    <text evidence="1">Belongs to the LysR transcriptional regulatory family.</text>
</comment>
<keyword evidence="7" id="KW-1185">Reference proteome</keyword>
<dbReference type="PRINTS" id="PR00039">
    <property type="entry name" value="HTHLYSR"/>
</dbReference>
<name>A0ABM8BBM2_9BIFI</name>
<evidence type="ECO:0000259" key="5">
    <source>
        <dbReference type="PROSITE" id="PS50931"/>
    </source>
</evidence>
<dbReference type="Gene3D" id="1.10.10.10">
    <property type="entry name" value="Winged helix-like DNA-binding domain superfamily/Winged helix DNA-binding domain"/>
    <property type="match status" value="1"/>
</dbReference>
<accession>A0ABM8BBM2</accession>
<evidence type="ECO:0000256" key="4">
    <source>
        <dbReference type="ARBA" id="ARBA00023163"/>
    </source>
</evidence>
<protein>
    <recommendedName>
        <fullName evidence="5">HTH lysR-type domain-containing protein</fullName>
    </recommendedName>
</protein>
<organism evidence="6 7">
    <name type="scientific">Bombiscardovia apis</name>
    <dbReference type="NCBI Taxonomy" id="2932182"/>
    <lineage>
        <taxon>Bacteria</taxon>
        <taxon>Bacillati</taxon>
        <taxon>Actinomycetota</taxon>
        <taxon>Actinomycetes</taxon>
        <taxon>Bifidobacteriales</taxon>
        <taxon>Bifidobacteriaceae</taxon>
        <taxon>Bombiscardovia</taxon>
    </lineage>
</organism>
<dbReference type="InterPro" id="IPR036390">
    <property type="entry name" value="WH_DNA-bd_sf"/>
</dbReference>
<dbReference type="PROSITE" id="PS50931">
    <property type="entry name" value="HTH_LYSR"/>
    <property type="match status" value="1"/>
</dbReference>
<evidence type="ECO:0000256" key="1">
    <source>
        <dbReference type="ARBA" id="ARBA00009437"/>
    </source>
</evidence>
<dbReference type="Pfam" id="PF00126">
    <property type="entry name" value="HTH_1"/>
    <property type="match status" value="1"/>
</dbReference>
<dbReference type="Proteomes" id="UP001321748">
    <property type="component" value="Chromosome"/>
</dbReference>
<evidence type="ECO:0000313" key="6">
    <source>
        <dbReference type="EMBL" id="BDR54214.1"/>
    </source>
</evidence>
<dbReference type="PANTHER" id="PTHR30346">
    <property type="entry name" value="TRANSCRIPTIONAL DUAL REGULATOR HCAR-RELATED"/>
    <property type="match status" value="1"/>
</dbReference>
<evidence type="ECO:0000313" key="7">
    <source>
        <dbReference type="Proteomes" id="UP001321748"/>
    </source>
</evidence>
<dbReference type="PANTHER" id="PTHR30346:SF0">
    <property type="entry name" value="HCA OPERON TRANSCRIPTIONAL ACTIVATOR HCAR"/>
    <property type="match status" value="1"/>
</dbReference>